<dbReference type="Pfam" id="PF08665">
    <property type="entry name" value="PglZ"/>
    <property type="match status" value="1"/>
</dbReference>
<organism evidence="3 4">
    <name type="scientific">Streptomyces himalayensis subsp. himalayensis</name>
    <dbReference type="NCBI Taxonomy" id="2756131"/>
    <lineage>
        <taxon>Bacteria</taxon>
        <taxon>Bacillati</taxon>
        <taxon>Actinomycetota</taxon>
        <taxon>Actinomycetes</taxon>
        <taxon>Kitasatosporales</taxon>
        <taxon>Streptomycetaceae</taxon>
        <taxon>Streptomyces</taxon>
        <taxon>Streptomyces himalayensis</taxon>
    </lineage>
</organism>
<dbReference type="InterPro" id="IPR047992">
    <property type="entry name" value="BREX_PglZ"/>
</dbReference>
<feature type="domain" description="Alkaline phosphatase-like protein PglZ second" evidence="1">
    <location>
        <begin position="201"/>
        <end position="349"/>
    </location>
</feature>
<evidence type="ECO:0000259" key="1">
    <source>
        <dbReference type="Pfam" id="PF25861"/>
    </source>
</evidence>
<proteinExistence type="predicted"/>
<dbReference type="Pfam" id="PF25861">
    <property type="entry name" value="PglZ_2nd"/>
    <property type="match status" value="1"/>
</dbReference>
<feature type="domain" description="Alkaline phosphatase-like protein PglZ C-terminal" evidence="2">
    <location>
        <begin position="823"/>
        <end position="927"/>
    </location>
</feature>
<gene>
    <name evidence="3" type="primary">pglZ</name>
    <name evidence="3" type="ORF">H1D24_28245</name>
</gene>
<evidence type="ECO:0000259" key="2">
    <source>
        <dbReference type="Pfam" id="PF25863"/>
    </source>
</evidence>
<reference evidence="3 4" key="1">
    <citation type="submission" date="2020-07" db="EMBL/GenBank/DDBJ databases">
        <title>Streptomyces isolated from Indian soil.</title>
        <authorList>
            <person name="Mandal S."/>
            <person name="Maiti P.K."/>
        </authorList>
    </citation>
    <scope>NUCLEOTIDE SEQUENCE [LARGE SCALE GENOMIC DNA]</scope>
    <source>
        <strain evidence="3 4">PSKA28</strain>
    </source>
</reference>
<dbReference type="Pfam" id="PF25863">
    <property type="entry name" value="PglZ_C"/>
    <property type="match status" value="1"/>
</dbReference>
<sequence length="930" mass="97952">MTQAATGTTVPKIDQRAVEALLWTALPHAKGSRLVLVRGRYREGAPAEFTTRLVKDATVDGEPEQRRVYVSHQSSVLGMVDAWQSHLARHTGGAGGSDILVVTTDAPDTRPMPLDLRGEAIGRSLLTVDRVEIVKQRFGAVDVDPRIRREPWLADALLAAEPSGGWLPVGSVLTLDAAMRALLHARIGLGDGLSIDAVPLDVEALLTWSRSPGGPARFAELQVEERAGLANWLERTVGDSAPLLLALAQAGRGEDAMALGVVAAVLTGPRATADAALAVGALFGSVPFRPDELRHYTLAVEGVLARWITQATAGGPRSGEARTRVLEVLEQADGLADRAGLREALADSGFLPSGFRARLRALAATLTAAPDQRAVAAAEAALHQLKSHHLADLLFCEQVQLAEMAVRLERWLTTPEADLASGSGVVGSAVHAHLGDWGWADRALNRLWAGDGAADPHVNEAYRVVHDAARARRDRLDRTFAKALAAWTQHASSTAPDGALLVEDVLRRIAVPLASRRSPLILLLDGMSSAVATQLGEELGAPRWMEAAPEAGRRVAAVAAIPSITTVSRATLLTGGLVAGGQSVEKDGFVAFWRKRRHEAVLFHKADLPGPAGHRLAPEVVAALAGDGVVGVVLNTIDDALDHGQESSKGDWTVGSVRYLSELLDAARGQGRPVVLVADHGHVLDRTAEGPVPAHGVESARWRISSPGEQPGEDEVQLAGPRVLEGGGMVTVLWREDQRYTPRRAGYHGGAALAEMTVPVLVLLPSVEILPPGWSVLPPERVTPPWWLEAGLGNVPAASLPTVKLGSVAKKESEPTRSGDAAASPSLGALVVDTGVYAAQKQFVRKGPEKKAVAAVIDALVAADGTLSLAAVSTAAASSGGRAPRNAEFFVAALQRLLNVEGYPVLGLIDAGARVKLDITLLKDQFGVKA</sequence>
<dbReference type="Proteomes" id="UP000545761">
    <property type="component" value="Unassembled WGS sequence"/>
</dbReference>
<evidence type="ECO:0000313" key="3">
    <source>
        <dbReference type="EMBL" id="MBA2949606.1"/>
    </source>
</evidence>
<dbReference type="RefSeq" id="WP_181660537.1">
    <property type="nucleotide sequence ID" value="NZ_JACEHE010000020.1"/>
</dbReference>
<dbReference type="InterPro" id="IPR058882">
    <property type="entry name" value="PglZ_C"/>
</dbReference>
<dbReference type="InterPro" id="IPR017850">
    <property type="entry name" value="Alkaline_phosphatase_core_sf"/>
</dbReference>
<dbReference type="InterPro" id="IPR058881">
    <property type="entry name" value="PglZ_2nd"/>
</dbReference>
<name>A0A7W0DR10_9ACTN</name>
<evidence type="ECO:0000313" key="4">
    <source>
        <dbReference type="Proteomes" id="UP000545761"/>
    </source>
</evidence>
<dbReference type="SUPFAM" id="SSF53649">
    <property type="entry name" value="Alkaline phosphatase-like"/>
    <property type="match status" value="1"/>
</dbReference>
<comment type="caution">
    <text evidence="3">The sequence shown here is derived from an EMBL/GenBank/DDBJ whole genome shotgun (WGS) entry which is preliminary data.</text>
</comment>
<dbReference type="AlphaFoldDB" id="A0A7W0DR10"/>
<dbReference type="NCBIfam" id="NF033446">
    <property type="entry name" value="BREX_PglZ_2"/>
    <property type="match status" value="1"/>
</dbReference>
<dbReference type="EMBL" id="JACEHE010000020">
    <property type="protein sequence ID" value="MBA2949606.1"/>
    <property type="molecule type" value="Genomic_DNA"/>
</dbReference>
<protein>
    <submittedName>
        <fullName evidence="3">BREX-2 system phosphatase PglZ</fullName>
    </submittedName>
</protein>
<accession>A0A7W0DR10</accession>